<gene>
    <name evidence="1" type="ORF">MNBD_GAMMA16-1307</name>
</gene>
<name>A0A3B0Z6I1_9ZZZZ</name>
<dbReference type="InterPro" id="IPR007420">
    <property type="entry name" value="DUF465"/>
</dbReference>
<dbReference type="Gene3D" id="6.10.280.50">
    <property type="match status" value="1"/>
</dbReference>
<reference evidence="1" key="1">
    <citation type="submission" date="2018-06" db="EMBL/GenBank/DDBJ databases">
        <authorList>
            <person name="Zhirakovskaya E."/>
        </authorList>
    </citation>
    <scope>NUCLEOTIDE SEQUENCE</scope>
</reference>
<evidence type="ECO:0008006" key="2">
    <source>
        <dbReference type="Google" id="ProtNLM"/>
    </source>
</evidence>
<protein>
    <recommendedName>
        <fullName evidence="2">DUF465 domain-containing protein</fullName>
    </recommendedName>
</protein>
<sequence>MYNVRHHLSNDFPEFKTMIEYLRNSDAEFIRLLNQYHTTNEKINGYEKIVRPEEPIKHLKRWRVQLKDRLYRILKNYKGVCSAGMISGAT</sequence>
<accession>A0A3B0Z6I1</accession>
<dbReference type="EMBL" id="UOFO01000026">
    <property type="protein sequence ID" value="VAW83803.1"/>
    <property type="molecule type" value="Genomic_DNA"/>
</dbReference>
<dbReference type="AlphaFoldDB" id="A0A3B0Z6I1"/>
<dbReference type="Pfam" id="PF04325">
    <property type="entry name" value="DUF465"/>
    <property type="match status" value="1"/>
</dbReference>
<proteinExistence type="predicted"/>
<evidence type="ECO:0000313" key="1">
    <source>
        <dbReference type="EMBL" id="VAW83803.1"/>
    </source>
</evidence>
<dbReference type="InterPro" id="IPR038444">
    <property type="entry name" value="DUF465_sf"/>
</dbReference>
<organism evidence="1">
    <name type="scientific">hydrothermal vent metagenome</name>
    <dbReference type="NCBI Taxonomy" id="652676"/>
    <lineage>
        <taxon>unclassified sequences</taxon>
        <taxon>metagenomes</taxon>
        <taxon>ecological metagenomes</taxon>
    </lineage>
</organism>